<protein>
    <submittedName>
        <fullName evidence="1">Uncharacterized protein</fullName>
    </submittedName>
</protein>
<proteinExistence type="predicted"/>
<dbReference type="Proteomes" id="UP000288805">
    <property type="component" value="Unassembled WGS sequence"/>
</dbReference>
<dbReference type="EMBL" id="QGNW01002611">
    <property type="protein sequence ID" value="RVW14768.1"/>
    <property type="molecule type" value="Genomic_DNA"/>
</dbReference>
<evidence type="ECO:0000313" key="1">
    <source>
        <dbReference type="EMBL" id="RVW14768.1"/>
    </source>
</evidence>
<accession>A0A438BV17</accession>
<organism evidence="1 2">
    <name type="scientific">Vitis vinifera</name>
    <name type="common">Grape</name>
    <dbReference type="NCBI Taxonomy" id="29760"/>
    <lineage>
        <taxon>Eukaryota</taxon>
        <taxon>Viridiplantae</taxon>
        <taxon>Streptophyta</taxon>
        <taxon>Embryophyta</taxon>
        <taxon>Tracheophyta</taxon>
        <taxon>Spermatophyta</taxon>
        <taxon>Magnoliopsida</taxon>
        <taxon>eudicotyledons</taxon>
        <taxon>Gunneridae</taxon>
        <taxon>Pentapetalae</taxon>
        <taxon>rosids</taxon>
        <taxon>Vitales</taxon>
        <taxon>Vitaceae</taxon>
        <taxon>Viteae</taxon>
        <taxon>Vitis</taxon>
    </lineage>
</organism>
<sequence>MPLGWTYLTGSLVKSFLMTYRHLVLISPLHNHVSPRPILFSPLMDPPPYFYAASLREFFSTLEDWRGGYRELYFSIRGRASIISTETIFAAFALPLSAPPKPDLHLSHDQLFYGLHICCSYFYTNSTNLRSPRPSQPQVVDATPSTLSIMARLDTLKELFVSMESHIDARLNKGDFVTPADTSLEVDGGTEVIGATAAKICTSIIDIPDSAGQVDGEIFIRATDTGVDIIIKDDPLMVQDAERSLHLSWRSLIRLLHLCWRILPGSHPCVGGDR</sequence>
<dbReference type="AlphaFoldDB" id="A0A438BV17"/>
<name>A0A438BV17_VITVI</name>
<reference evidence="1 2" key="1">
    <citation type="journal article" date="2018" name="PLoS Genet.">
        <title>Population sequencing reveals clonal diversity and ancestral inbreeding in the grapevine cultivar Chardonnay.</title>
        <authorList>
            <person name="Roach M.J."/>
            <person name="Johnson D.L."/>
            <person name="Bohlmann J."/>
            <person name="van Vuuren H.J."/>
            <person name="Jones S.J."/>
            <person name="Pretorius I.S."/>
            <person name="Schmidt S.A."/>
            <person name="Borneman A.R."/>
        </authorList>
    </citation>
    <scope>NUCLEOTIDE SEQUENCE [LARGE SCALE GENOMIC DNA]</scope>
    <source>
        <strain evidence="2">cv. Chardonnay</strain>
        <tissue evidence="1">Leaf</tissue>
    </source>
</reference>
<gene>
    <name evidence="1" type="ORF">CK203_091035</name>
</gene>
<evidence type="ECO:0000313" key="2">
    <source>
        <dbReference type="Proteomes" id="UP000288805"/>
    </source>
</evidence>
<comment type="caution">
    <text evidence="1">The sequence shown here is derived from an EMBL/GenBank/DDBJ whole genome shotgun (WGS) entry which is preliminary data.</text>
</comment>